<evidence type="ECO:0000259" key="2">
    <source>
        <dbReference type="Pfam" id="PF13673"/>
    </source>
</evidence>
<feature type="compositionally biased region" description="Basic and acidic residues" evidence="1">
    <location>
        <begin position="121"/>
        <end position="131"/>
    </location>
</feature>
<dbReference type="EMBL" id="NIVC01001744">
    <property type="protein sequence ID" value="PAA64509.1"/>
    <property type="molecule type" value="Genomic_DNA"/>
</dbReference>
<dbReference type="SUPFAM" id="SSF55729">
    <property type="entry name" value="Acyl-CoA N-acyltransferases (Nat)"/>
    <property type="match status" value="1"/>
</dbReference>
<evidence type="ECO:0000313" key="3">
    <source>
        <dbReference type="EMBL" id="PAA64509.1"/>
    </source>
</evidence>
<dbReference type="AlphaFoldDB" id="A0A267EUL4"/>
<accession>A0A267EUL4</accession>
<feature type="compositionally biased region" description="Acidic residues" evidence="1">
    <location>
        <begin position="192"/>
        <end position="218"/>
    </location>
</feature>
<dbReference type="STRING" id="282301.A0A267EUL4"/>
<comment type="caution">
    <text evidence="3">The sequence shown here is derived from an EMBL/GenBank/DDBJ whole genome shotgun (WGS) entry which is preliminary data.</text>
</comment>
<dbReference type="InterPro" id="IPR000182">
    <property type="entry name" value="GNAT_dom"/>
</dbReference>
<feature type="non-terminal residue" evidence="3">
    <location>
        <position position="1"/>
    </location>
</feature>
<protein>
    <recommendedName>
        <fullName evidence="2">N-acetyltransferase domain-containing protein</fullName>
    </recommendedName>
</protein>
<feature type="region of interest" description="Disordered" evidence="1">
    <location>
        <begin position="190"/>
        <end position="218"/>
    </location>
</feature>
<proteinExistence type="predicted"/>
<feature type="domain" description="N-acetyltransferase" evidence="2">
    <location>
        <begin position="271"/>
        <end position="346"/>
    </location>
</feature>
<dbReference type="Gene3D" id="3.40.630.30">
    <property type="match status" value="1"/>
</dbReference>
<dbReference type="SUPFAM" id="SSF56399">
    <property type="entry name" value="ADP-ribosylation"/>
    <property type="match status" value="1"/>
</dbReference>
<sequence>SSSRNLEGIVKQLLVGQPAVCLTDLSVPYGPSGRHRLSVYLVNIKRLLNPTFKSACQVAGIPAQDLVHALAALYDVALGSMETEIIYSTVSGDNTYSLVAVREPEEALAAAEARAERALAAERKKLQKQQEESSASGDPAGEPQPIGEALAQARKALYVPLLAKYTPPDEAELDHFEPEPERTSDFVQFYSSDEDGETGGDGDGEWEDEDDDDDEDDFSVGYRGFIRRQLESRIQFEARAADRIKAADGATEGAPESSTNEAKAANPAVVDRLAGAATFDLKTVEGERVVHLVFLAVRSRFRRAGLGSALLRSLKDPAIVGRHSAVVVHADPDAVSFFARWGFITDPVMNEKWKEFADQFYNCTIMSYHPPWSAFAPDHPALPYSPRLDAKEMERQFFANRAQQVKSLNSQTILFERMRHELAHLRLLVQSRDDLIRSLTEQLRLATGVGAEGGEAADGPQKAASLSDAPESAATVEKTDPAVPARWRQAAARIERGLNSDPRAPNGRHRVIAVREPATALSELWRHQQQHAQCIQLYLCGPRRAEACEALLERGFTGAEHMEQGAFGLGFYLSPSPLTAALYAPSGMLLLVWAALGATETVVSPCRGRAGPSAGYQSLLCPGRSAYKGDDNLAREYLVFDPRQLSPCLLVLYKDDAGDE</sequence>
<feature type="region of interest" description="Disordered" evidence="1">
    <location>
        <begin position="451"/>
        <end position="482"/>
    </location>
</feature>
<dbReference type="GO" id="GO:0016747">
    <property type="term" value="F:acyltransferase activity, transferring groups other than amino-acyl groups"/>
    <property type="evidence" value="ECO:0007669"/>
    <property type="project" value="InterPro"/>
</dbReference>
<dbReference type="OrthoDB" id="10249393at2759"/>
<keyword evidence="4" id="KW-1185">Reference proteome</keyword>
<reference evidence="3 4" key="1">
    <citation type="submission" date="2017-06" db="EMBL/GenBank/DDBJ databases">
        <title>A platform for efficient transgenesis in Macrostomum lignano, a flatworm model organism for stem cell research.</title>
        <authorList>
            <person name="Berezikov E."/>
        </authorList>
    </citation>
    <scope>NUCLEOTIDE SEQUENCE [LARGE SCALE GENOMIC DNA]</scope>
    <source>
        <strain evidence="3">DV1</strain>
        <tissue evidence="3">Whole organism</tissue>
    </source>
</reference>
<dbReference type="CDD" id="cd04301">
    <property type="entry name" value="NAT_SF"/>
    <property type="match status" value="1"/>
</dbReference>
<dbReference type="Gene3D" id="3.90.228.10">
    <property type="match status" value="1"/>
</dbReference>
<evidence type="ECO:0000256" key="1">
    <source>
        <dbReference type="SAM" id="MobiDB-lite"/>
    </source>
</evidence>
<dbReference type="Pfam" id="PF13673">
    <property type="entry name" value="Acetyltransf_10"/>
    <property type="match status" value="1"/>
</dbReference>
<feature type="region of interest" description="Disordered" evidence="1">
    <location>
        <begin position="121"/>
        <end position="145"/>
    </location>
</feature>
<dbReference type="InterPro" id="IPR016181">
    <property type="entry name" value="Acyl_CoA_acyltransferase"/>
</dbReference>
<gene>
    <name evidence="3" type="ORF">BOX15_Mlig029223g1</name>
</gene>
<name>A0A267EUL4_9PLAT</name>
<evidence type="ECO:0000313" key="4">
    <source>
        <dbReference type="Proteomes" id="UP000215902"/>
    </source>
</evidence>
<dbReference type="Proteomes" id="UP000215902">
    <property type="component" value="Unassembled WGS sequence"/>
</dbReference>
<organism evidence="3 4">
    <name type="scientific">Macrostomum lignano</name>
    <dbReference type="NCBI Taxonomy" id="282301"/>
    <lineage>
        <taxon>Eukaryota</taxon>
        <taxon>Metazoa</taxon>
        <taxon>Spiralia</taxon>
        <taxon>Lophotrochozoa</taxon>
        <taxon>Platyhelminthes</taxon>
        <taxon>Rhabditophora</taxon>
        <taxon>Macrostomorpha</taxon>
        <taxon>Macrostomida</taxon>
        <taxon>Macrostomidae</taxon>
        <taxon>Macrostomum</taxon>
    </lineage>
</organism>